<dbReference type="PRINTS" id="PR00114">
    <property type="entry name" value="STPHPHTASE"/>
</dbReference>
<dbReference type="GO" id="GO:0005737">
    <property type="term" value="C:cytoplasm"/>
    <property type="evidence" value="ECO:0007669"/>
    <property type="project" value="TreeGrafter"/>
</dbReference>
<dbReference type="InterPro" id="IPR006186">
    <property type="entry name" value="Ser/Thr-sp_prot-phosphatase"/>
</dbReference>
<dbReference type="RefSeq" id="WP_055172011.1">
    <property type="nucleotide sequence ID" value="NZ_CYXX01000041.1"/>
</dbReference>
<dbReference type="SUPFAM" id="SSF56300">
    <property type="entry name" value="Metallo-dependent phosphatases"/>
    <property type="match status" value="1"/>
</dbReference>
<gene>
    <name evidence="2" type="primary">pphA_2</name>
    <name evidence="2" type="ORF">ERS852444_03382</name>
</gene>
<dbReference type="Proteomes" id="UP000095453">
    <property type="component" value="Unassembled WGS sequence"/>
</dbReference>
<dbReference type="PANTHER" id="PTHR42850">
    <property type="entry name" value="METALLOPHOSPHOESTERASE"/>
    <property type="match status" value="1"/>
</dbReference>
<dbReference type="Pfam" id="PF00149">
    <property type="entry name" value="Metallophos"/>
    <property type="match status" value="1"/>
</dbReference>
<dbReference type="PROSITE" id="PS00125">
    <property type="entry name" value="SER_THR_PHOSPHATASE"/>
    <property type="match status" value="1"/>
</dbReference>
<accession>A0A173VS10</accession>
<evidence type="ECO:0000313" key="2">
    <source>
        <dbReference type="EMBL" id="CUN29943.1"/>
    </source>
</evidence>
<keyword evidence="2" id="KW-0378">Hydrolase</keyword>
<proteinExistence type="predicted"/>
<dbReference type="Gene3D" id="3.60.21.10">
    <property type="match status" value="1"/>
</dbReference>
<dbReference type="PANTHER" id="PTHR42850:SF4">
    <property type="entry name" value="ZINC-DEPENDENT ENDOPOLYPHOSPHATASE"/>
    <property type="match status" value="1"/>
</dbReference>
<organism evidence="2 3">
    <name type="scientific">Roseburia inulinivorans</name>
    <dbReference type="NCBI Taxonomy" id="360807"/>
    <lineage>
        <taxon>Bacteria</taxon>
        <taxon>Bacillati</taxon>
        <taxon>Bacillota</taxon>
        <taxon>Clostridia</taxon>
        <taxon>Lachnospirales</taxon>
        <taxon>Lachnospiraceae</taxon>
        <taxon>Roseburia</taxon>
    </lineage>
</organism>
<dbReference type="EC" id="3.1.3.16" evidence="2"/>
<feature type="domain" description="Serine/threonine specific protein phosphatases" evidence="1">
    <location>
        <begin position="64"/>
        <end position="69"/>
    </location>
</feature>
<dbReference type="InterPro" id="IPR050126">
    <property type="entry name" value="Ap4A_hydrolase"/>
</dbReference>
<evidence type="ECO:0000313" key="3">
    <source>
        <dbReference type="Proteomes" id="UP000095453"/>
    </source>
</evidence>
<dbReference type="InterPro" id="IPR004843">
    <property type="entry name" value="Calcineurin-like_PHP"/>
</dbReference>
<dbReference type="AlphaFoldDB" id="A0A173VS10"/>
<name>A0A173VS10_9FIRM</name>
<protein>
    <submittedName>
        <fullName evidence="2">Serine/threonine-protein phosphatase 1</fullName>
        <ecNumber evidence="2">3.1.3.16</ecNumber>
    </submittedName>
</protein>
<dbReference type="EMBL" id="CYXX01000041">
    <property type="protein sequence ID" value="CUN29943.1"/>
    <property type="molecule type" value="Genomic_DNA"/>
</dbReference>
<evidence type="ECO:0000259" key="1">
    <source>
        <dbReference type="PROSITE" id="PS00125"/>
    </source>
</evidence>
<dbReference type="GO" id="GO:0004722">
    <property type="term" value="F:protein serine/threonine phosphatase activity"/>
    <property type="evidence" value="ECO:0007669"/>
    <property type="project" value="UniProtKB-EC"/>
</dbReference>
<dbReference type="InterPro" id="IPR029052">
    <property type="entry name" value="Metallo-depent_PP-like"/>
</dbReference>
<reference evidence="2 3" key="1">
    <citation type="submission" date="2015-09" db="EMBL/GenBank/DDBJ databases">
        <authorList>
            <consortium name="Pathogen Informatics"/>
        </authorList>
    </citation>
    <scope>NUCLEOTIDE SEQUENCE [LARGE SCALE GENOMIC DNA]</scope>
    <source>
        <strain evidence="2 3">2789STDY5608887</strain>
    </source>
</reference>
<sequence>MHYVIGDIHGCYQDMIALLNKIESQDQDAQIIFVGDFIDRGPDVDKVLEWCLENITLDGKYRAVRGNHEQMVLEWYKEFMDWYDNAGSYSSREPMPETYYDFSRWMDAMGKLTPDGLKPYIEFFSHLPYNRKITVETASGKTVDYRIVHAFYEYDEGVPKLEQYYTNLYARMYGNYKSDEIVVHGHTPTIALAAGDSLTYNIRPGLISYHQNDVNVDCGCVYKEAYPEYPVMLGAFCLETFEEIYVISVKERFLENGAEDGVRKYEDYKEKYLAQECLERTALMKMYL</sequence>